<keyword evidence="2" id="KW-1185">Reference proteome</keyword>
<dbReference type="EMBL" id="JANURM010000040">
    <property type="protein sequence ID" value="MDL0090038.1"/>
    <property type="molecule type" value="Genomic_DNA"/>
</dbReference>
<evidence type="ECO:0000313" key="1">
    <source>
        <dbReference type="EMBL" id="MDL0090038.1"/>
    </source>
</evidence>
<proteinExistence type="predicted"/>
<accession>A0ABT7HUB2</accession>
<organism evidence="1 2">
    <name type="scientific">Campylobacter gastrosuis</name>
    <dbReference type="NCBI Taxonomy" id="2974576"/>
    <lineage>
        <taxon>Bacteria</taxon>
        <taxon>Pseudomonadati</taxon>
        <taxon>Campylobacterota</taxon>
        <taxon>Epsilonproteobacteria</taxon>
        <taxon>Campylobacterales</taxon>
        <taxon>Campylobacteraceae</taxon>
        <taxon>Campylobacter</taxon>
    </lineage>
</organism>
<reference evidence="1" key="2">
    <citation type="journal article" date="2023" name="Microorganisms">
        <title>Isolation and Genomic Characteristics of Cat-Borne Campylobacter felis sp. nov. and Sheep-Borne Campylobacter ovis sp. nov.</title>
        <authorList>
            <person name="Wang H."/>
            <person name="Li Y."/>
            <person name="Gu Y."/>
            <person name="Zhou G."/>
            <person name="Chen X."/>
            <person name="Zhang X."/>
            <person name="Shao Z."/>
            <person name="Zhang J."/>
            <person name="Zhang M."/>
        </authorList>
    </citation>
    <scope>NUCLEOTIDE SEQUENCE</scope>
    <source>
        <strain evidence="1">PS10</strain>
    </source>
</reference>
<sequence length="169" mass="19584">MITKNGTEYKELNANIISDIINFVRSPFIVSDRVLEYDENDELIDDFTDDEVNAGTQEIINYLHELKEYDLLDRYNSFVSELGYEAKEPKVNKITLRQAKLILNELGLLNSVKEFISQIQDEKQRARVEIEFEYANDIFKDNPLITTLATALNLDNAKIDELFLKGSRL</sequence>
<evidence type="ECO:0000313" key="2">
    <source>
        <dbReference type="Proteomes" id="UP001173801"/>
    </source>
</evidence>
<name>A0ABT7HUB2_9BACT</name>
<protein>
    <submittedName>
        <fullName evidence="1">Uncharacterized protein</fullName>
    </submittedName>
</protein>
<dbReference type="Proteomes" id="UP001173801">
    <property type="component" value="Unassembled WGS sequence"/>
</dbReference>
<gene>
    <name evidence="1" type="ORF">NYG85_11800</name>
</gene>
<dbReference type="RefSeq" id="WP_284938848.1">
    <property type="nucleotide sequence ID" value="NZ_JANURM010000040.1"/>
</dbReference>
<reference evidence="1" key="1">
    <citation type="submission" date="2022-08" db="EMBL/GenBank/DDBJ databases">
        <authorList>
            <person name="Wang H."/>
        </authorList>
    </citation>
    <scope>NUCLEOTIDE SEQUENCE</scope>
    <source>
        <strain evidence="1">PS10</strain>
    </source>
</reference>
<comment type="caution">
    <text evidence="1">The sequence shown here is derived from an EMBL/GenBank/DDBJ whole genome shotgun (WGS) entry which is preliminary data.</text>
</comment>